<dbReference type="GO" id="GO:0000226">
    <property type="term" value="P:microtubule cytoskeleton organization"/>
    <property type="evidence" value="ECO:0000318"/>
    <property type="project" value="GO_Central"/>
</dbReference>
<feature type="domain" description="Tubulin/FtsZ GTPase" evidence="9">
    <location>
        <begin position="145"/>
        <end position="297"/>
    </location>
</feature>
<evidence type="ECO:0000313" key="12">
    <source>
        <dbReference type="Proteomes" id="UP000008827"/>
    </source>
</evidence>
<dbReference type="FunFam" id="3.40.50.1440:FF:000078">
    <property type="entry name" value="Uncharacterized protein"/>
    <property type="match status" value="1"/>
</dbReference>
<dbReference type="PaxDb" id="3847-GLYMA06G41815.1"/>
<dbReference type="AlphaFoldDB" id="K7KXN7"/>
<keyword evidence="12" id="KW-1185">Reference proteome</keyword>
<dbReference type="InParanoid" id="K7KXN7"/>
<keyword evidence="4" id="KW-0378">Hydrolase</keyword>
<evidence type="ECO:0000256" key="5">
    <source>
        <dbReference type="ARBA" id="ARBA00022842"/>
    </source>
</evidence>
<dbReference type="InterPro" id="IPR003008">
    <property type="entry name" value="Tubulin_FtsZ_GTPase"/>
</dbReference>
<dbReference type="Proteomes" id="UP000008827">
    <property type="component" value="Chromosome 6"/>
</dbReference>
<dbReference type="SUPFAM" id="SSF55307">
    <property type="entry name" value="Tubulin C-terminal domain-like"/>
    <property type="match status" value="1"/>
</dbReference>
<evidence type="ECO:0000313" key="11">
    <source>
        <dbReference type="EnsemblPlants" id="KRH55635"/>
    </source>
</evidence>
<evidence type="ECO:0000256" key="8">
    <source>
        <dbReference type="ARBA" id="ARBA00049117"/>
    </source>
</evidence>
<evidence type="ECO:0000256" key="3">
    <source>
        <dbReference type="ARBA" id="ARBA00022741"/>
    </source>
</evidence>
<dbReference type="Pfam" id="PF03953">
    <property type="entry name" value="Tubulin_C"/>
    <property type="match status" value="1"/>
</dbReference>
<organism evidence="11">
    <name type="scientific">Glycine max</name>
    <name type="common">Soybean</name>
    <name type="synonym">Glycine hispida</name>
    <dbReference type="NCBI Taxonomy" id="3847"/>
    <lineage>
        <taxon>Eukaryota</taxon>
        <taxon>Viridiplantae</taxon>
        <taxon>Streptophyta</taxon>
        <taxon>Embryophyta</taxon>
        <taxon>Tracheophyta</taxon>
        <taxon>Spermatophyta</taxon>
        <taxon>Magnoliopsida</taxon>
        <taxon>eudicotyledons</taxon>
        <taxon>Gunneridae</taxon>
        <taxon>Pentapetalae</taxon>
        <taxon>rosids</taxon>
        <taxon>fabids</taxon>
        <taxon>Fabales</taxon>
        <taxon>Fabaceae</taxon>
        <taxon>Papilionoideae</taxon>
        <taxon>50 kb inversion clade</taxon>
        <taxon>NPAAA clade</taxon>
        <taxon>indigoferoid/millettioid clade</taxon>
        <taxon>Phaseoleae</taxon>
        <taxon>Glycine</taxon>
        <taxon>Glycine subgen. Soja</taxon>
    </lineage>
</organism>
<keyword evidence="5" id="KW-0460">Magnesium</keyword>
<evidence type="ECO:0000256" key="1">
    <source>
        <dbReference type="ARBA" id="ARBA00009636"/>
    </source>
</evidence>
<dbReference type="GO" id="GO:0005200">
    <property type="term" value="F:structural constituent of cytoskeleton"/>
    <property type="evidence" value="ECO:0000318"/>
    <property type="project" value="GO_Central"/>
</dbReference>
<dbReference type="Gene3D" id="3.40.50.1440">
    <property type="entry name" value="Tubulin/FtsZ, GTPase domain"/>
    <property type="match status" value="1"/>
</dbReference>
<dbReference type="EMBL" id="CM000839">
    <property type="protein sequence ID" value="KRH55635.1"/>
    <property type="molecule type" value="Genomic_DNA"/>
</dbReference>
<accession>K7KXN7</accession>
<dbReference type="SUPFAM" id="SSF52490">
    <property type="entry name" value="Tubulin nucleotide-binding domain-like"/>
    <property type="match status" value="1"/>
</dbReference>
<reference evidence="10 11" key="1">
    <citation type="journal article" date="2010" name="Nature">
        <title>Genome sequence of the palaeopolyploid soybean.</title>
        <authorList>
            <person name="Schmutz J."/>
            <person name="Cannon S.B."/>
            <person name="Schlueter J."/>
            <person name="Ma J."/>
            <person name="Mitros T."/>
            <person name="Nelson W."/>
            <person name="Hyten D.L."/>
            <person name="Song Q."/>
            <person name="Thelen J.J."/>
            <person name="Cheng J."/>
            <person name="Xu D."/>
            <person name="Hellsten U."/>
            <person name="May G.D."/>
            <person name="Yu Y."/>
            <person name="Sakurai T."/>
            <person name="Umezawa T."/>
            <person name="Bhattacharyya M.K."/>
            <person name="Sandhu D."/>
            <person name="Valliyodan B."/>
            <person name="Lindquist E."/>
            <person name="Peto M."/>
            <person name="Grant D."/>
            <person name="Shu S."/>
            <person name="Goodstein D."/>
            <person name="Barry K."/>
            <person name="Futrell-Griggs M."/>
            <person name="Abernathy B."/>
            <person name="Du J."/>
            <person name="Tian Z."/>
            <person name="Zhu L."/>
            <person name="Gill N."/>
            <person name="Joshi T."/>
            <person name="Libault M."/>
            <person name="Sethuraman A."/>
            <person name="Zhang X.-C."/>
            <person name="Shinozaki K."/>
            <person name="Nguyen H.T."/>
            <person name="Wing R.A."/>
            <person name="Cregan P."/>
            <person name="Specht J."/>
            <person name="Grimwood J."/>
            <person name="Rokhsar D."/>
            <person name="Stacey G."/>
            <person name="Shoemaker R.C."/>
            <person name="Jackson S.A."/>
        </authorList>
    </citation>
    <scope>NUCLEOTIDE SEQUENCE [LARGE SCALE GENOMIC DNA]</scope>
    <source>
        <strain evidence="11">cv. Williams 82</strain>
        <tissue evidence="10">Callus</tissue>
    </source>
</reference>
<dbReference type="InterPro" id="IPR002452">
    <property type="entry name" value="Alpha_tubulin"/>
</dbReference>
<evidence type="ECO:0000256" key="6">
    <source>
        <dbReference type="ARBA" id="ARBA00023134"/>
    </source>
</evidence>
<dbReference type="SMART" id="SM00864">
    <property type="entry name" value="Tubulin"/>
    <property type="match status" value="1"/>
</dbReference>
<comment type="function">
    <text evidence="7">Tubulin is the major constituent of microtubules, a cylinder consisting of laterally associated linear protofilaments composed of alpha- and beta-tubulin heterodimers. Microtubules grow by the addition of GTP-tubulin dimers to the microtubule end, where a stabilizing cap forms. Below the cap, tubulin dimers are in GDP-bound state, owing to GTPase activity of alpha-tubulin.</text>
</comment>
<gene>
    <name evidence="10" type="ORF">GLYMA_06G268200</name>
</gene>
<dbReference type="EnsemblPlants" id="KRH55635">
    <property type="protein sequence ID" value="KRH55635"/>
    <property type="gene ID" value="GLYMA_06G268200"/>
</dbReference>
<dbReference type="Gene3D" id="3.30.1330.20">
    <property type="entry name" value="Tubulin/FtsZ, C-terminal domain"/>
    <property type="match status" value="1"/>
</dbReference>
<dbReference type="InterPro" id="IPR037103">
    <property type="entry name" value="Tubulin/FtsZ-like_C"/>
</dbReference>
<dbReference type="STRING" id="3847.K7KXN7"/>
<evidence type="ECO:0000256" key="4">
    <source>
        <dbReference type="ARBA" id="ARBA00022801"/>
    </source>
</evidence>
<dbReference type="PANTHER" id="PTHR11588">
    <property type="entry name" value="TUBULIN"/>
    <property type="match status" value="1"/>
</dbReference>
<comment type="catalytic activity">
    <reaction evidence="8">
        <text>GTP + H2O = GDP + phosphate + H(+)</text>
        <dbReference type="Rhea" id="RHEA:19669"/>
        <dbReference type="ChEBI" id="CHEBI:15377"/>
        <dbReference type="ChEBI" id="CHEBI:15378"/>
        <dbReference type="ChEBI" id="CHEBI:37565"/>
        <dbReference type="ChEBI" id="CHEBI:43474"/>
        <dbReference type="ChEBI" id="CHEBI:58189"/>
    </reaction>
    <physiologicalReaction direction="left-to-right" evidence="8">
        <dbReference type="Rhea" id="RHEA:19670"/>
    </physiologicalReaction>
</comment>
<dbReference type="GO" id="GO:0005737">
    <property type="term" value="C:cytoplasm"/>
    <property type="evidence" value="ECO:0000318"/>
    <property type="project" value="GO_Central"/>
</dbReference>
<dbReference type="GO" id="GO:0000278">
    <property type="term" value="P:mitotic cell cycle"/>
    <property type="evidence" value="ECO:0000318"/>
    <property type="project" value="GO_Central"/>
</dbReference>
<dbReference type="InterPro" id="IPR036525">
    <property type="entry name" value="Tubulin/FtsZ_GTPase_sf"/>
</dbReference>
<dbReference type="HOGENOM" id="CLU_878274_0_0_1"/>
<dbReference type="InterPro" id="IPR018316">
    <property type="entry name" value="Tubulin/FtsZ_2-layer-sand-dom"/>
</dbReference>
<reference evidence="11" key="2">
    <citation type="submission" date="2018-02" db="UniProtKB">
        <authorList>
            <consortium name="EnsemblPlants"/>
        </authorList>
    </citation>
    <scope>IDENTIFICATION</scope>
    <source>
        <strain evidence="11">Williams 82</strain>
    </source>
</reference>
<dbReference type="GO" id="GO:0005874">
    <property type="term" value="C:microtubule"/>
    <property type="evidence" value="ECO:0000318"/>
    <property type="project" value="GO_Central"/>
</dbReference>
<proteinExistence type="inferred from homology"/>
<keyword evidence="2" id="KW-0493">Microtubule</keyword>
<dbReference type="PRINTS" id="PR01161">
    <property type="entry name" value="TUBULIN"/>
</dbReference>
<dbReference type="eggNOG" id="KOG1376">
    <property type="taxonomic scope" value="Eukaryota"/>
</dbReference>
<comment type="similarity">
    <text evidence="1">Belongs to the tubulin family.</text>
</comment>
<keyword evidence="6" id="KW-0342">GTP-binding</keyword>
<dbReference type="InterPro" id="IPR000217">
    <property type="entry name" value="Tubulin"/>
</dbReference>
<evidence type="ECO:0000259" key="9">
    <source>
        <dbReference type="SMART" id="SM00864"/>
    </source>
</evidence>
<dbReference type="GO" id="GO:0005525">
    <property type="term" value="F:GTP binding"/>
    <property type="evidence" value="ECO:0000318"/>
    <property type="project" value="GO_Central"/>
</dbReference>
<evidence type="ECO:0000256" key="7">
    <source>
        <dbReference type="ARBA" id="ARBA00034296"/>
    </source>
</evidence>
<name>K7KXN7_SOYBN</name>
<evidence type="ECO:0000313" key="10">
    <source>
        <dbReference type="EMBL" id="KRH55635.1"/>
    </source>
</evidence>
<dbReference type="Pfam" id="PF00091">
    <property type="entry name" value="Tubulin"/>
    <property type="match status" value="1"/>
</dbReference>
<dbReference type="FunFam" id="3.30.1330.20:FF:000042">
    <property type="entry name" value="Tubulin alpha-2 chain"/>
    <property type="match status" value="1"/>
</dbReference>
<dbReference type="GO" id="GO:0016787">
    <property type="term" value="F:hydrolase activity"/>
    <property type="evidence" value="ECO:0007669"/>
    <property type="project" value="UniProtKB-KW"/>
</dbReference>
<keyword evidence="3" id="KW-0547">Nucleotide-binding</keyword>
<reference evidence="10" key="3">
    <citation type="submission" date="2018-07" db="EMBL/GenBank/DDBJ databases">
        <title>WGS assembly of Glycine max.</title>
        <authorList>
            <person name="Schmutz J."/>
            <person name="Cannon S."/>
            <person name="Schlueter J."/>
            <person name="Ma J."/>
            <person name="Mitros T."/>
            <person name="Nelson W."/>
            <person name="Hyten D."/>
            <person name="Song Q."/>
            <person name="Thelen J."/>
            <person name="Cheng J."/>
            <person name="Xu D."/>
            <person name="Hellsten U."/>
            <person name="May G."/>
            <person name="Yu Y."/>
            <person name="Sakurai T."/>
            <person name="Umezawa T."/>
            <person name="Bhattacharyya M."/>
            <person name="Sandhu D."/>
            <person name="Valliyodan B."/>
            <person name="Lindquist E."/>
            <person name="Peto M."/>
            <person name="Grant D."/>
            <person name="Shu S."/>
            <person name="Goodstein D."/>
            <person name="Barry K."/>
            <person name="Futrell-Griggs M."/>
            <person name="Abernathy B."/>
            <person name="Du J."/>
            <person name="Tian Z."/>
            <person name="Zhu L."/>
            <person name="Gill N."/>
            <person name="Joshi T."/>
            <person name="Libault M."/>
            <person name="Sethuraman A."/>
            <person name="Zhang X."/>
            <person name="Shinozaki K."/>
            <person name="Nguyen H."/>
            <person name="Wing R."/>
            <person name="Cregan P."/>
            <person name="Specht J."/>
            <person name="Grimwood J."/>
            <person name="Rokhsar D."/>
            <person name="Stacey G."/>
            <person name="Shoemaker R."/>
            <person name="Jackson S."/>
        </authorList>
    </citation>
    <scope>NUCLEOTIDE SEQUENCE</scope>
    <source>
        <tissue evidence="10">Callus</tissue>
    </source>
</reference>
<sequence>MRRLGFSLAFFEDDYGVYCNFSSLSRTAAKYVSPLSHGVCLSARKGEYRRAVIFDRCRCCVVKTTFSSSGIKSFSLSHNRTIPYLTHFVSFVSRREGFPTLLSLSSWRLSRSSCGSRWELYCLEHGIKPDDMMPSDSTFDVAHDAFKTFSETRSGKHVPRAVFVDLELTVIDEVHCGTYRQLFHPEKLISSKEDAASNFASVGKEIIDLCLDHIRKLVDNCTGLQGFLVFNAVDGGKYPRIHFMLSSYAPIISAAKFYHEQLWVPKITNAVFKPASMMAKCDPRHGKYMACCLMYRGDVVPKDVNTVVATIKTKRTV</sequence>
<dbReference type="Gramene" id="KRH55635">
    <property type="protein sequence ID" value="KRH55635"/>
    <property type="gene ID" value="GLYMA_06G268200"/>
</dbReference>
<dbReference type="PRINTS" id="PR01162">
    <property type="entry name" value="ALPHATUBULIN"/>
</dbReference>
<evidence type="ECO:0000256" key="2">
    <source>
        <dbReference type="ARBA" id="ARBA00022701"/>
    </source>
</evidence>
<dbReference type="SMR" id="K7KXN7"/>
<dbReference type="InterPro" id="IPR008280">
    <property type="entry name" value="Tub_FtsZ_C"/>
</dbReference>
<protein>
    <recommendedName>
        <fullName evidence="9">Tubulin/FtsZ GTPase domain-containing protein</fullName>
    </recommendedName>
</protein>